<evidence type="ECO:0000256" key="1">
    <source>
        <dbReference type="SAM" id="Phobius"/>
    </source>
</evidence>
<dbReference type="Proteomes" id="UP001596417">
    <property type="component" value="Unassembled WGS sequence"/>
</dbReference>
<dbReference type="GeneID" id="76200163"/>
<gene>
    <name evidence="2" type="ORF">ACFQL7_12260</name>
</gene>
<name>A0ABD5YQ36_9EURY</name>
<feature type="transmembrane region" description="Helical" evidence="1">
    <location>
        <begin position="159"/>
        <end position="192"/>
    </location>
</feature>
<proteinExistence type="predicted"/>
<keyword evidence="3" id="KW-1185">Reference proteome</keyword>
<feature type="transmembrane region" description="Helical" evidence="1">
    <location>
        <begin position="72"/>
        <end position="96"/>
    </location>
</feature>
<feature type="transmembrane region" description="Helical" evidence="1">
    <location>
        <begin position="212"/>
        <end position="235"/>
    </location>
</feature>
<sequence length="263" mass="27648">MLENALLYPRRDGGWRTILIGGILSFFGFLILPIFLLHGYTVRLLRSAALDVDEPPQFNDWGELFVDGLKAFAINIVYIFVPYVLVLISVGLTVLVGEAVFGGGAAVAGLSILVGLVAMVFLLVVACTLPVALTNFAVEDRLGAAFEVKKIISAVFTREYGIAVLLSIGVGVIVVVAFTIVGLIIQLIFIAAILGATGGAGGDPTMGLGASFIGIIGFMVMIGAILIGIFVGFYIHMVVYYLLGQGCGPSLVSTPQIESSTSE</sequence>
<dbReference type="AlphaFoldDB" id="A0ABD5YQ36"/>
<reference evidence="2 3" key="1">
    <citation type="journal article" date="2019" name="Int. J. Syst. Evol. Microbiol.">
        <title>The Global Catalogue of Microorganisms (GCM) 10K type strain sequencing project: providing services to taxonomists for standard genome sequencing and annotation.</title>
        <authorList>
            <consortium name="The Broad Institute Genomics Platform"/>
            <consortium name="The Broad Institute Genome Sequencing Center for Infectious Disease"/>
            <person name="Wu L."/>
            <person name="Ma J."/>
        </authorList>
    </citation>
    <scope>NUCLEOTIDE SEQUENCE [LARGE SCALE GENOMIC DNA]</scope>
    <source>
        <strain evidence="2 3">RDMS1</strain>
    </source>
</reference>
<keyword evidence="1" id="KW-0812">Transmembrane</keyword>
<keyword evidence="1" id="KW-1133">Transmembrane helix</keyword>
<organism evidence="2 3">
    <name type="scientific">Halocatena marina</name>
    <dbReference type="NCBI Taxonomy" id="2934937"/>
    <lineage>
        <taxon>Archaea</taxon>
        <taxon>Methanobacteriati</taxon>
        <taxon>Methanobacteriota</taxon>
        <taxon>Stenosarchaea group</taxon>
        <taxon>Halobacteria</taxon>
        <taxon>Halobacteriales</taxon>
        <taxon>Natronomonadaceae</taxon>
        <taxon>Halocatena</taxon>
    </lineage>
</organism>
<accession>A0ABD5YQ36</accession>
<dbReference type="Pfam" id="PF13197">
    <property type="entry name" value="DUF4013"/>
    <property type="match status" value="1"/>
</dbReference>
<evidence type="ECO:0000313" key="2">
    <source>
        <dbReference type="EMBL" id="MFC7190542.1"/>
    </source>
</evidence>
<dbReference type="RefSeq" id="WP_248907501.1">
    <property type="nucleotide sequence ID" value="NZ_CP109979.1"/>
</dbReference>
<protein>
    <submittedName>
        <fullName evidence="2">DUF4013 domain-containing protein</fullName>
    </submittedName>
</protein>
<feature type="transmembrane region" description="Helical" evidence="1">
    <location>
        <begin position="15"/>
        <end position="37"/>
    </location>
</feature>
<evidence type="ECO:0000313" key="3">
    <source>
        <dbReference type="Proteomes" id="UP001596417"/>
    </source>
</evidence>
<dbReference type="InterPro" id="IPR025098">
    <property type="entry name" value="DUF4013"/>
</dbReference>
<comment type="caution">
    <text evidence="2">The sequence shown here is derived from an EMBL/GenBank/DDBJ whole genome shotgun (WGS) entry which is preliminary data.</text>
</comment>
<feature type="transmembrane region" description="Helical" evidence="1">
    <location>
        <begin position="108"/>
        <end position="138"/>
    </location>
</feature>
<keyword evidence="1" id="KW-0472">Membrane</keyword>
<dbReference type="EMBL" id="JBHTAX010000001">
    <property type="protein sequence ID" value="MFC7190542.1"/>
    <property type="molecule type" value="Genomic_DNA"/>
</dbReference>